<dbReference type="Gene3D" id="3.90.950.10">
    <property type="match status" value="1"/>
</dbReference>
<evidence type="ECO:0000256" key="4">
    <source>
        <dbReference type="ARBA" id="ARBA00023080"/>
    </source>
</evidence>
<protein>
    <recommendedName>
        <fullName evidence="8 9">7-methyl-GTP pyrophosphatase</fullName>
        <shortName evidence="9">m(7)GTP pyrophosphatase</shortName>
        <ecNumber evidence="9">3.6.1.-</ecNumber>
    </recommendedName>
</protein>
<dbReference type="AlphaFoldDB" id="A0AAE3G9J3"/>
<dbReference type="NCBIfam" id="TIGR00172">
    <property type="entry name" value="maf"/>
    <property type="match status" value="1"/>
</dbReference>
<evidence type="ECO:0000256" key="2">
    <source>
        <dbReference type="ARBA" id="ARBA00022490"/>
    </source>
</evidence>
<dbReference type="InterPro" id="IPR029001">
    <property type="entry name" value="ITPase-like_fam"/>
</dbReference>
<evidence type="ECO:0000256" key="1">
    <source>
        <dbReference type="ARBA" id="ARBA00004496"/>
    </source>
</evidence>
<keyword evidence="3 9" id="KW-0378">Hydrolase</keyword>
<keyword evidence="4 9" id="KW-0546">Nucleotide metabolism</keyword>
<feature type="site" description="Important for substrate specificity" evidence="9">
    <location>
        <position position="157"/>
    </location>
</feature>
<dbReference type="CDD" id="cd00555">
    <property type="entry name" value="Maf"/>
    <property type="match status" value="1"/>
</dbReference>
<dbReference type="GO" id="GO:0009117">
    <property type="term" value="P:nucleotide metabolic process"/>
    <property type="evidence" value="ECO:0007669"/>
    <property type="project" value="UniProtKB-KW"/>
</dbReference>
<proteinExistence type="inferred from homology"/>
<comment type="subcellular location">
    <subcellularLocation>
        <location evidence="1 9">Cytoplasm</location>
    </subcellularLocation>
</comment>
<evidence type="ECO:0000256" key="8">
    <source>
        <dbReference type="ARBA" id="ARBA00068163"/>
    </source>
</evidence>
<name>A0AAE3G9J3_9GAMM</name>
<dbReference type="PIRSF" id="PIRSF006305">
    <property type="entry name" value="Maf"/>
    <property type="match status" value="1"/>
</dbReference>
<evidence type="ECO:0000256" key="7">
    <source>
        <dbReference type="ARBA" id="ARBA00060749"/>
    </source>
</evidence>
<dbReference type="PANTHER" id="PTHR43213">
    <property type="entry name" value="BIFUNCTIONAL DTTP/UTP PYROPHOSPHATASE/METHYLTRANSFERASE PROTEIN-RELATED"/>
    <property type="match status" value="1"/>
</dbReference>
<comment type="catalytic activity">
    <reaction evidence="5 9">
        <text>N(7)-methyl-GTP + H2O = N(7)-methyl-GMP + diphosphate + H(+)</text>
        <dbReference type="Rhea" id="RHEA:58744"/>
        <dbReference type="ChEBI" id="CHEBI:15377"/>
        <dbReference type="ChEBI" id="CHEBI:15378"/>
        <dbReference type="ChEBI" id="CHEBI:33019"/>
        <dbReference type="ChEBI" id="CHEBI:58285"/>
        <dbReference type="ChEBI" id="CHEBI:87133"/>
    </reaction>
</comment>
<comment type="caution">
    <text evidence="10">The sequence shown here is derived from an EMBL/GenBank/DDBJ whole genome shotgun (WGS) entry which is preliminary data.</text>
</comment>
<keyword evidence="11" id="KW-1185">Reference proteome</keyword>
<feature type="site" description="Important for substrate specificity" evidence="9">
    <location>
        <position position="15"/>
    </location>
</feature>
<feature type="site" description="Important for substrate specificity" evidence="9">
    <location>
        <position position="73"/>
    </location>
</feature>
<dbReference type="RefSeq" id="WP_253481787.1">
    <property type="nucleotide sequence ID" value="NZ_JALJXV010000008.1"/>
</dbReference>
<dbReference type="SUPFAM" id="SSF52972">
    <property type="entry name" value="ITPase-like"/>
    <property type="match status" value="1"/>
</dbReference>
<dbReference type="GO" id="GO:0005737">
    <property type="term" value="C:cytoplasm"/>
    <property type="evidence" value="ECO:0007669"/>
    <property type="project" value="UniProtKB-SubCell"/>
</dbReference>
<evidence type="ECO:0000256" key="5">
    <source>
        <dbReference type="ARBA" id="ARBA00050213"/>
    </source>
</evidence>
<dbReference type="Proteomes" id="UP001205843">
    <property type="component" value="Unassembled WGS sequence"/>
</dbReference>
<dbReference type="EC" id="3.6.1.-" evidence="9"/>
<dbReference type="Pfam" id="PF02545">
    <property type="entry name" value="Maf"/>
    <property type="match status" value="1"/>
</dbReference>
<dbReference type="GO" id="GO:0047429">
    <property type="term" value="F:nucleoside triphosphate diphosphatase activity"/>
    <property type="evidence" value="ECO:0007669"/>
    <property type="project" value="InterPro"/>
</dbReference>
<dbReference type="PANTHER" id="PTHR43213:SF10">
    <property type="entry name" value="7-METHYL-GTP PYROPHOSPHATASE"/>
    <property type="match status" value="1"/>
</dbReference>
<dbReference type="EMBL" id="JALJXV010000008">
    <property type="protein sequence ID" value="MCP1676287.1"/>
    <property type="molecule type" value="Genomic_DNA"/>
</dbReference>
<evidence type="ECO:0000313" key="11">
    <source>
        <dbReference type="Proteomes" id="UP001205843"/>
    </source>
</evidence>
<comment type="similarity">
    <text evidence="7 9">Belongs to the Maf family. YceF subfamily.</text>
</comment>
<dbReference type="FunFam" id="3.90.950.10:FF:000005">
    <property type="entry name" value="7-methyl-GTP pyrophosphatase"/>
    <property type="match status" value="1"/>
</dbReference>
<keyword evidence="2 9" id="KW-0963">Cytoplasm</keyword>
<comment type="cofactor">
    <cofactor evidence="9">
        <name>a divalent metal cation</name>
        <dbReference type="ChEBI" id="CHEBI:60240"/>
    </cofactor>
</comment>
<evidence type="ECO:0000256" key="6">
    <source>
        <dbReference type="ARBA" id="ARBA00053369"/>
    </source>
</evidence>
<evidence type="ECO:0000256" key="9">
    <source>
        <dbReference type="HAMAP-Rule" id="MF_00528"/>
    </source>
</evidence>
<comment type="caution">
    <text evidence="9">Lacks conserved residue(s) required for the propagation of feature annotation.</text>
</comment>
<evidence type="ECO:0000313" key="10">
    <source>
        <dbReference type="EMBL" id="MCP1676287.1"/>
    </source>
</evidence>
<evidence type="ECO:0000256" key="3">
    <source>
        <dbReference type="ARBA" id="ARBA00022801"/>
    </source>
</evidence>
<feature type="active site" description="Proton acceptor" evidence="9">
    <location>
        <position position="72"/>
    </location>
</feature>
<dbReference type="HAMAP" id="MF_00528">
    <property type="entry name" value="Maf"/>
    <property type="match status" value="1"/>
</dbReference>
<sequence>MPQRKALVLASSSPYRRQLLDRLGLDYVADSPEIDETPHRSESPAAYVARLAEEKARAVAERHPGALIIGSDQACVRDGEILGKPGTLERAHQQLLAASGRTVLFTTAVCLLDTDANEACGDVVTFRVRFRTLDDAAVQRYLEREPAVDAAGSFHSEAYGITLFESMDGSDPTALVGLPLIALCRLLRQAGLQLP</sequence>
<organism evidence="10 11">
    <name type="scientific">Natronocella acetinitrilica</name>
    <dbReference type="NCBI Taxonomy" id="414046"/>
    <lineage>
        <taxon>Bacteria</taxon>
        <taxon>Pseudomonadati</taxon>
        <taxon>Pseudomonadota</taxon>
        <taxon>Gammaproteobacteria</taxon>
        <taxon>Chromatiales</taxon>
        <taxon>Ectothiorhodospiraceae</taxon>
        <taxon>Natronocella</taxon>
    </lineage>
</organism>
<accession>A0AAE3G9J3</accession>
<reference evidence="10" key="1">
    <citation type="submission" date="2022-03" db="EMBL/GenBank/DDBJ databases">
        <title>Genomic Encyclopedia of Type Strains, Phase III (KMG-III): the genomes of soil and plant-associated and newly described type strains.</title>
        <authorList>
            <person name="Whitman W."/>
        </authorList>
    </citation>
    <scope>NUCLEOTIDE SEQUENCE</scope>
    <source>
        <strain evidence="10">ANL 6-2</strain>
    </source>
</reference>
<dbReference type="InterPro" id="IPR003697">
    <property type="entry name" value="Maf-like"/>
</dbReference>
<comment type="function">
    <text evidence="6 9">Nucleoside triphosphate pyrophosphatase that hydrolyzes 7-methyl-GTP (m(7)GTP). May have a dual role in cell division arrest and in preventing the incorporation of modified nucleotides into cellular nucleic acids.</text>
</comment>
<gene>
    <name evidence="10" type="ORF">J2T57_003446</name>
</gene>